<reference evidence="1" key="1">
    <citation type="submission" date="2018-06" db="EMBL/GenBank/DDBJ databases">
        <authorList>
            <person name="Zhirakovskaya E."/>
        </authorList>
    </citation>
    <scope>NUCLEOTIDE SEQUENCE</scope>
</reference>
<accession>A0A3B0YJ84</accession>
<sequence length="340" mass="37853">DDEYSVAAVRFGFNREANFEGRWNPHVYETLETVAEKTGVDSTRVQTLLGTARDKLFAAREQRVRPGRDDKVLVSWNALMIKGMAQAARVFDEPDYFKSSQHALDFIRTTLWSEGRLFATCKDGRAHLPAYLDDYVFLIDAILERLQVHWDSDELVFAQQLADVVLEHFADPAGGFWFTADDHENLIQRPKPLGDDAMPAGNAVAAKVFGRLAHLLGDARYSDAVEGTLKAAWEYIQQGPYGHTGLLLALEEYLNPVETLIVRPGGNEAVWRQAVGDDYTPRRMVFFIPDEICNLPGLLAGRKPQGAGVAYLCQGTQCLPSINHPDQLREQLGSGSSEGD</sequence>
<dbReference type="SUPFAM" id="SSF48208">
    <property type="entry name" value="Six-hairpin glycosidases"/>
    <property type="match status" value="1"/>
</dbReference>
<dbReference type="GO" id="GO:0005975">
    <property type="term" value="P:carbohydrate metabolic process"/>
    <property type="evidence" value="ECO:0007669"/>
    <property type="project" value="InterPro"/>
</dbReference>
<evidence type="ECO:0000313" key="1">
    <source>
        <dbReference type="EMBL" id="VAW80975.1"/>
    </source>
</evidence>
<dbReference type="PANTHER" id="PTHR42899:SF1">
    <property type="entry name" value="SPERMATOGENESIS-ASSOCIATED PROTEIN 20"/>
    <property type="match status" value="1"/>
</dbReference>
<dbReference type="PANTHER" id="PTHR42899">
    <property type="entry name" value="SPERMATOGENESIS-ASSOCIATED PROTEIN 20"/>
    <property type="match status" value="1"/>
</dbReference>
<proteinExistence type="predicted"/>
<gene>
    <name evidence="1" type="ORF">MNBD_GAMMA14-2577</name>
</gene>
<name>A0A3B0YJ84_9ZZZZ</name>
<dbReference type="Gene3D" id="1.50.10.10">
    <property type="match status" value="1"/>
</dbReference>
<dbReference type="AlphaFoldDB" id="A0A3B0YJ84"/>
<feature type="non-terminal residue" evidence="1">
    <location>
        <position position="1"/>
    </location>
</feature>
<dbReference type="InterPro" id="IPR012341">
    <property type="entry name" value="6hp_glycosidase-like_sf"/>
</dbReference>
<organism evidence="1">
    <name type="scientific">hydrothermal vent metagenome</name>
    <dbReference type="NCBI Taxonomy" id="652676"/>
    <lineage>
        <taxon>unclassified sequences</taxon>
        <taxon>metagenomes</taxon>
        <taxon>ecological metagenomes</taxon>
    </lineage>
</organism>
<dbReference type="InterPro" id="IPR008928">
    <property type="entry name" value="6-hairpin_glycosidase_sf"/>
</dbReference>
<protein>
    <submittedName>
        <fullName evidence="1">Uncharacterized protein YyaL</fullName>
    </submittedName>
</protein>
<dbReference type="EMBL" id="UOFM01000376">
    <property type="protein sequence ID" value="VAW80975.1"/>
    <property type="molecule type" value="Genomic_DNA"/>
</dbReference>
<dbReference type="InterPro" id="IPR024705">
    <property type="entry name" value="Ssp411"/>
</dbReference>